<evidence type="ECO:0000313" key="3">
    <source>
        <dbReference type="Proteomes" id="UP000446768"/>
    </source>
</evidence>
<feature type="transmembrane region" description="Helical" evidence="1">
    <location>
        <begin position="107"/>
        <end position="129"/>
    </location>
</feature>
<keyword evidence="1" id="KW-1133">Transmembrane helix</keyword>
<organism evidence="2 3">
    <name type="scientific">Pseudoduganella rivuli</name>
    <dbReference type="NCBI Taxonomy" id="2666085"/>
    <lineage>
        <taxon>Bacteria</taxon>
        <taxon>Pseudomonadati</taxon>
        <taxon>Pseudomonadota</taxon>
        <taxon>Betaproteobacteria</taxon>
        <taxon>Burkholderiales</taxon>
        <taxon>Oxalobacteraceae</taxon>
        <taxon>Telluria group</taxon>
        <taxon>Pseudoduganella</taxon>
    </lineage>
</organism>
<evidence type="ECO:0000256" key="1">
    <source>
        <dbReference type="SAM" id="Phobius"/>
    </source>
</evidence>
<accession>A0A7X2ISR2</accession>
<keyword evidence="3" id="KW-1185">Reference proteome</keyword>
<keyword evidence="1" id="KW-0472">Membrane</keyword>
<sequence>MADQRNDCATYCVIPLSIQPEGDDFLVGNQDLQEYYQFPQEGVRIIRLLQQGVTVAEIKRTFGEAVDIDDFLHVLLEARFIHAPGTPAPAAATEADRRWKFAVPARLAGLFFSWPAWGAYGALIAYALFEAVADPRLRINPTALYLQDHFTVSLLTLLVLHSCTTGLHELGHMMAAAKYGVQSRLGWGNRLWNIVAEADLSGLHALPRQSRYLPLVAGMLVDVLNIALITLLIKVFINEGSHPFIINIFQALILQILITLSWQFNVFLKTDVYYVLCTYCNYPNLDSEARVYLREKLHQLSLGRAGAPGHTDYYHLPTLRAFAAVWVAGRVASLAFLFLVVIPTVLRYGRDAWNALGSAASASSQWDLSLFFILSATLLAAGLIVWIRGRTHTQKT</sequence>
<dbReference type="Proteomes" id="UP000446768">
    <property type="component" value="Unassembled WGS sequence"/>
</dbReference>
<proteinExistence type="predicted"/>
<feature type="transmembrane region" description="Helical" evidence="1">
    <location>
        <begin position="212"/>
        <end position="237"/>
    </location>
</feature>
<feature type="transmembrane region" description="Helical" evidence="1">
    <location>
        <begin position="243"/>
        <end position="262"/>
    </location>
</feature>
<protein>
    <recommendedName>
        <fullName evidence="4">Peptidase M50</fullName>
    </recommendedName>
</protein>
<comment type="caution">
    <text evidence="2">The sequence shown here is derived from an EMBL/GenBank/DDBJ whole genome shotgun (WGS) entry which is preliminary data.</text>
</comment>
<dbReference type="RefSeq" id="WP_154379913.1">
    <property type="nucleotide sequence ID" value="NZ_WKJJ01000020.1"/>
</dbReference>
<feature type="transmembrane region" description="Helical" evidence="1">
    <location>
        <begin position="323"/>
        <end position="346"/>
    </location>
</feature>
<reference evidence="2 3" key="1">
    <citation type="submission" date="2019-11" db="EMBL/GenBank/DDBJ databases">
        <title>Novel species isolated from a subtropical stream in China.</title>
        <authorList>
            <person name="Lu H."/>
        </authorList>
    </citation>
    <scope>NUCLEOTIDE SEQUENCE [LARGE SCALE GENOMIC DNA]</scope>
    <source>
        <strain evidence="2 3">FT92W</strain>
    </source>
</reference>
<gene>
    <name evidence="2" type="ORF">GJ700_27150</name>
</gene>
<feature type="transmembrane region" description="Helical" evidence="1">
    <location>
        <begin position="149"/>
        <end position="168"/>
    </location>
</feature>
<keyword evidence="1" id="KW-0812">Transmembrane</keyword>
<name>A0A7X2ISR2_9BURK</name>
<feature type="transmembrane region" description="Helical" evidence="1">
    <location>
        <begin position="366"/>
        <end position="387"/>
    </location>
</feature>
<dbReference type="AlphaFoldDB" id="A0A7X2ISR2"/>
<evidence type="ECO:0008006" key="4">
    <source>
        <dbReference type="Google" id="ProtNLM"/>
    </source>
</evidence>
<dbReference type="EMBL" id="WKJJ01000020">
    <property type="protein sequence ID" value="MRV75401.1"/>
    <property type="molecule type" value="Genomic_DNA"/>
</dbReference>
<evidence type="ECO:0000313" key="2">
    <source>
        <dbReference type="EMBL" id="MRV75401.1"/>
    </source>
</evidence>